<gene>
    <name evidence="2" type="ORF">SAMN05720469_12212</name>
</gene>
<evidence type="ECO:0000256" key="1">
    <source>
        <dbReference type="SAM" id="MobiDB-lite"/>
    </source>
</evidence>
<proteinExistence type="predicted"/>
<dbReference type="Proteomes" id="UP000184275">
    <property type="component" value="Unassembled WGS sequence"/>
</dbReference>
<name>A0A1M6W4N9_9BACT</name>
<evidence type="ECO:0000313" key="3">
    <source>
        <dbReference type="Proteomes" id="UP000184275"/>
    </source>
</evidence>
<evidence type="ECO:0000313" key="2">
    <source>
        <dbReference type="EMBL" id="SHK88721.1"/>
    </source>
</evidence>
<reference evidence="3" key="1">
    <citation type="submission" date="2016-11" db="EMBL/GenBank/DDBJ databases">
        <authorList>
            <person name="Varghese N."/>
            <person name="Submissions S."/>
        </authorList>
    </citation>
    <scope>NUCLEOTIDE SEQUENCE [LARGE SCALE GENOMIC DNA]</scope>
    <source>
        <strain evidence="3">UWOS</strain>
    </source>
</reference>
<dbReference type="Gene3D" id="3.40.50.970">
    <property type="match status" value="1"/>
</dbReference>
<dbReference type="InterPro" id="IPR050722">
    <property type="entry name" value="Pyruvate:ferred/Flavod_OxRd"/>
</dbReference>
<dbReference type="InterPro" id="IPR029061">
    <property type="entry name" value="THDP-binding"/>
</dbReference>
<dbReference type="SUPFAM" id="SSF52518">
    <property type="entry name" value="Thiamin diphosphate-binding fold (THDP-binding)"/>
    <property type="match status" value="1"/>
</dbReference>
<dbReference type="GO" id="GO:0006979">
    <property type="term" value="P:response to oxidative stress"/>
    <property type="evidence" value="ECO:0007669"/>
    <property type="project" value="TreeGrafter"/>
</dbReference>
<dbReference type="PANTHER" id="PTHR32154:SF0">
    <property type="entry name" value="PYRUVATE-FLAVODOXIN OXIDOREDUCTASE-RELATED"/>
    <property type="match status" value="1"/>
</dbReference>
<accession>A0A1M6W4N9</accession>
<protein>
    <submittedName>
        <fullName evidence="2">Uncharacterized protein</fullName>
    </submittedName>
</protein>
<organism evidence="2 3">
    <name type="scientific">Fibrobacter intestinalis</name>
    <dbReference type="NCBI Taxonomy" id="28122"/>
    <lineage>
        <taxon>Bacteria</taxon>
        <taxon>Pseudomonadati</taxon>
        <taxon>Fibrobacterota</taxon>
        <taxon>Fibrobacteria</taxon>
        <taxon>Fibrobacterales</taxon>
        <taxon>Fibrobacteraceae</taxon>
        <taxon>Fibrobacter</taxon>
    </lineage>
</organism>
<feature type="region of interest" description="Disordered" evidence="1">
    <location>
        <begin position="76"/>
        <end position="106"/>
    </location>
</feature>
<feature type="compositionally biased region" description="Polar residues" evidence="1">
    <location>
        <begin position="89"/>
        <end position="106"/>
    </location>
</feature>
<dbReference type="AlphaFoldDB" id="A0A1M6W4N9"/>
<dbReference type="PANTHER" id="PTHR32154">
    <property type="entry name" value="PYRUVATE-FLAVODOXIN OXIDOREDUCTASE-RELATED"/>
    <property type="match status" value="1"/>
</dbReference>
<keyword evidence="3" id="KW-1185">Reference proteome</keyword>
<sequence length="106" mass="11311">MVVANATGCSSIYGGNLPTTPWAMNKEGRGPAWANSLFEDNAEFGLGMRLAITKHAKQALSLLEAVNVPAELKEKLTTQEQNDEAGLNDRTSQMQKGNSDIKSGSS</sequence>
<dbReference type="EMBL" id="FRAW01000022">
    <property type="protein sequence ID" value="SHK88721.1"/>
    <property type="molecule type" value="Genomic_DNA"/>
</dbReference>